<evidence type="ECO:0000256" key="1">
    <source>
        <dbReference type="ARBA" id="ARBA00009625"/>
    </source>
</evidence>
<dbReference type="VEuPathDB" id="FungiDB:SPPG_03177"/>
<dbReference type="Pfam" id="PF03308">
    <property type="entry name" value="MeaB"/>
    <property type="match status" value="1"/>
</dbReference>
<dbReference type="InterPro" id="IPR027417">
    <property type="entry name" value="P-loop_NTPase"/>
</dbReference>
<dbReference type="SUPFAM" id="SSF52540">
    <property type="entry name" value="P-loop containing nucleoside triphosphate hydrolases"/>
    <property type="match status" value="1"/>
</dbReference>
<dbReference type="GO" id="GO:0003924">
    <property type="term" value="F:GTPase activity"/>
    <property type="evidence" value="ECO:0007669"/>
    <property type="project" value="InterPro"/>
</dbReference>
<dbReference type="STRING" id="645134.A0A0L0HKK5"/>
<dbReference type="GO" id="GO:0005525">
    <property type="term" value="F:GTP binding"/>
    <property type="evidence" value="ECO:0007669"/>
    <property type="project" value="InterPro"/>
</dbReference>
<dbReference type="InParanoid" id="A0A0L0HKK5"/>
<dbReference type="GeneID" id="27686711"/>
<accession>A0A0L0HKK5</accession>
<dbReference type="PANTHER" id="PTHR23408">
    <property type="entry name" value="METHYLMALONYL-COA MUTASE"/>
    <property type="match status" value="1"/>
</dbReference>
<keyword evidence="4" id="KW-1185">Reference proteome</keyword>
<protein>
    <recommendedName>
        <fullName evidence="2">Rhodanese domain-containing protein</fullName>
    </recommendedName>
</protein>
<organism evidence="3 4">
    <name type="scientific">Spizellomyces punctatus (strain DAOM BR117)</name>
    <dbReference type="NCBI Taxonomy" id="645134"/>
    <lineage>
        <taxon>Eukaryota</taxon>
        <taxon>Fungi</taxon>
        <taxon>Fungi incertae sedis</taxon>
        <taxon>Chytridiomycota</taxon>
        <taxon>Chytridiomycota incertae sedis</taxon>
        <taxon>Chytridiomycetes</taxon>
        <taxon>Spizellomycetales</taxon>
        <taxon>Spizellomycetaceae</taxon>
        <taxon>Spizellomyces</taxon>
    </lineage>
</organism>
<dbReference type="OMA" id="QENALCH"/>
<dbReference type="Proteomes" id="UP000053201">
    <property type="component" value="Unassembled WGS sequence"/>
</dbReference>
<evidence type="ECO:0000313" key="3">
    <source>
        <dbReference type="EMBL" id="KND01364.1"/>
    </source>
</evidence>
<gene>
    <name evidence="3" type="ORF">SPPG_03177</name>
</gene>
<name>A0A0L0HKK5_SPIPD</name>
<sequence>MTDMFTLLVAPGGGDELQGLKKGIVELSDLILVNKSDGELEGAAKVAVMEYLSALKFVKGGWEQWRAEVLPVSSHRGTHIPEAWEIMKRYYHEIESSGYLFQKRGTQRTNWMWRGITDELIWRLKNNVHVRDMIRQLEGDVFEGHLAPGQASDKVLEAFISSQQKR</sequence>
<dbReference type="PROSITE" id="PS50206">
    <property type="entry name" value="RHODANESE_3"/>
    <property type="match status" value="1"/>
</dbReference>
<evidence type="ECO:0000313" key="4">
    <source>
        <dbReference type="Proteomes" id="UP000053201"/>
    </source>
</evidence>
<comment type="similarity">
    <text evidence="1">Belongs to the SIMIBI class G3E GTPase family. ArgK/MeaB subfamily.</text>
</comment>
<dbReference type="OrthoDB" id="1476984at2759"/>
<dbReference type="InterPro" id="IPR005129">
    <property type="entry name" value="GTPase_ArgK"/>
</dbReference>
<dbReference type="GO" id="GO:0005737">
    <property type="term" value="C:cytoplasm"/>
    <property type="evidence" value="ECO:0007669"/>
    <property type="project" value="TreeGrafter"/>
</dbReference>
<dbReference type="InterPro" id="IPR001763">
    <property type="entry name" value="Rhodanese-like_dom"/>
</dbReference>
<dbReference type="Gene3D" id="1.10.287.130">
    <property type="match status" value="1"/>
</dbReference>
<dbReference type="eggNOG" id="ENOG502QR2W">
    <property type="taxonomic scope" value="Eukaryota"/>
</dbReference>
<dbReference type="PANTHER" id="PTHR23408:SF3">
    <property type="entry name" value="METHYLMALONIC ACIDURIA TYPE A PROTEIN, MITOCHONDRIAL"/>
    <property type="match status" value="1"/>
</dbReference>
<dbReference type="EMBL" id="KQ257454">
    <property type="protein sequence ID" value="KND01364.1"/>
    <property type="molecule type" value="Genomic_DNA"/>
</dbReference>
<dbReference type="Gene3D" id="3.40.50.300">
    <property type="entry name" value="P-loop containing nucleotide triphosphate hydrolases"/>
    <property type="match status" value="1"/>
</dbReference>
<proteinExistence type="inferred from homology"/>
<dbReference type="AlphaFoldDB" id="A0A0L0HKK5"/>
<reference evidence="3 4" key="1">
    <citation type="submission" date="2009-08" db="EMBL/GenBank/DDBJ databases">
        <title>The Genome Sequence of Spizellomyces punctatus strain DAOM BR117.</title>
        <authorList>
            <consortium name="The Broad Institute Genome Sequencing Platform"/>
            <person name="Russ C."/>
            <person name="Cuomo C."/>
            <person name="Shea T."/>
            <person name="Young S.K."/>
            <person name="Zeng Q."/>
            <person name="Koehrsen M."/>
            <person name="Haas B."/>
            <person name="Borodovsky M."/>
            <person name="Guigo R."/>
            <person name="Alvarado L."/>
            <person name="Berlin A."/>
            <person name="Bochicchio J."/>
            <person name="Borenstein D."/>
            <person name="Chapman S."/>
            <person name="Chen Z."/>
            <person name="Engels R."/>
            <person name="Freedman E."/>
            <person name="Gellesch M."/>
            <person name="Goldberg J."/>
            <person name="Griggs A."/>
            <person name="Gujja S."/>
            <person name="Heiman D."/>
            <person name="Hepburn T."/>
            <person name="Howarth C."/>
            <person name="Jen D."/>
            <person name="Larson L."/>
            <person name="Lewis B."/>
            <person name="Mehta T."/>
            <person name="Park D."/>
            <person name="Pearson M."/>
            <person name="Roberts A."/>
            <person name="Saif S."/>
            <person name="Shenoy N."/>
            <person name="Sisk P."/>
            <person name="Stolte C."/>
            <person name="Sykes S."/>
            <person name="Thomson T."/>
            <person name="Walk T."/>
            <person name="White J."/>
            <person name="Yandava C."/>
            <person name="Burger G."/>
            <person name="Gray M.W."/>
            <person name="Holland P.W.H."/>
            <person name="King N."/>
            <person name="Lang F.B.F."/>
            <person name="Roger A.J."/>
            <person name="Ruiz-Trillo I."/>
            <person name="Lander E."/>
            <person name="Nusbaum C."/>
        </authorList>
    </citation>
    <scope>NUCLEOTIDE SEQUENCE [LARGE SCALE GENOMIC DNA]</scope>
    <source>
        <strain evidence="3 4">DAOM BR117</strain>
    </source>
</reference>
<evidence type="ECO:0000259" key="2">
    <source>
        <dbReference type="PROSITE" id="PS50206"/>
    </source>
</evidence>
<feature type="domain" description="Rhodanese" evidence="2">
    <location>
        <begin position="56"/>
        <end position="74"/>
    </location>
</feature>
<dbReference type="RefSeq" id="XP_016609403.1">
    <property type="nucleotide sequence ID" value="XM_016751452.1"/>
</dbReference>